<evidence type="ECO:0000313" key="9">
    <source>
        <dbReference type="Proteomes" id="UP000094569"/>
    </source>
</evidence>
<dbReference type="GO" id="GO:0046872">
    <property type="term" value="F:metal ion binding"/>
    <property type="evidence" value="ECO:0007669"/>
    <property type="project" value="UniProtKB-KW"/>
</dbReference>
<feature type="region of interest" description="Disordered" evidence="7">
    <location>
        <begin position="154"/>
        <end position="176"/>
    </location>
</feature>
<dbReference type="EMBL" id="JXNT01000006">
    <property type="protein sequence ID" value="ODM18252.1"/>
    <property type="molecule type" value="Genomic_DNA"/>
</dbReference>
<dbReference type="InterPro" id="IPR051430">
    <property type="entry name" value="Fungal_TF_Env_Response"/>
</dbReference>
<evidence type="ECO:0008006" key="10">
    <source>
        <dbReference type="Google" id="ProtNLM"/>
    </source>
</evidence>
<evidence type="ECO:0000256" key="7">
    <source>
        <dbReference type="SAM" id="MobiDB-lite"/>
    </source>
</evidence>
<comment type="caution">
    <text evidence="8">The sequence shown here is derived from an EMBL/GenBank/DDBJ whole genome shotgun (WGS) entry which is preliminary data.</text>
</comment>
<name>A0A1E3BBB0_ASPCR</name>
<evidence type="ECO:0000256" key="6">
    <source>
        <dbReference type="ARBA" id="ARBA00023242"/>
    </source>
</evidence>
<evidence type="ECO:0000256" key="5">
    <source>
        <dbReference type="ARBA" id="ARBA00023163"/>
    </source>
</evidence>
<keyword evidence="1" id="KW-0479">Metal-binding</keyword>
<dbReference type="OrthoDB" id="4337792at2759"/>
<evidence type="ECO:0000256" key="4">
    <source>
        <dbReference type="ARBA" id="ARBA00023125"/>
    </source>
</evidence>
<accession>A0A1E3BBB0</accession>
<keyword evidence="9" id="KW-1185">Reference proteome</keyword>
<keyword evidence="5" id="KW-0804">Transcription</keyword>
<dbReference type="GO" id="GO:0001228">
    <property type="term" value="F:DNA-binding transcription activator activity, RNA polymerase II-specific"/>
    <property type="evidence" value="ECO:0007669"/>
    <property type="project" value="TreeGrafter"/>
</dbReference>
<dbReference type="PANTHER" id="PTHR31944:SF131">
    <property type="entry name" value="HEME-RESPONSIVE ZINC FINGER TRANSCRIPTION FACTOR HAP1"/>
    <property type="match status" value="1"/>
</dbReference>
<dbReference type="VEuPathDB" id="FungiDB:SI65_06123"/>
<organism evidence="8 9">
    <name type="scientific">Aspergillus cristatus</name>
    <name type="common">Chinese Fuzhuan brick tea-fermentation fungus</name>
    <name type="synonym">Eurotium cristatum</name>
    <dbReference type="NCBI Taxonomy" id="573508"/>
    <lineage>
        <taxon>Eukaryota</taxon>
        <taxon>Fungi</taxon>
        <taxon>Dikarya</taxon>
        <taxon>Ascomycota</taxon>
        <taxon>Pezizomycotina</taxon>
        <taxon>Eurotiomycetes</taxon>
        <taxon>Eurotiomycetidae</taxon>
        <taxon>Eurotiales</taxon>
        <taxon>Aspergillaceae</taxon>
        <taxon>Aspergillus</taxon>
        <taxon>Aspergillus subgen. Aspergillus</taxon>
    </lineage>
</organism>
<evidence type="ECO:0000256" key="2">
    <source>
        <dbReference type="ARBA" id="ARBA00022833"/>
    </source>
</evidence>
<proteinExistence type="predicted"/>
<protein>
    <recommendedName>
        <fullName evidence="10">Transcription factor domain-containing protein</fullName>
    </recommendedName>
</protein>
<keyword evidence="3" id="KW-0805">Transcription regulation</keyword>
<dbReference type="STRING" id="573508.A0A1E3BBB0"/>
<evidence type="ECO:0000256" key="3">
    <source>
        <dbReference type="ARBA" id="ARBA00023015"/>
    </source>
</evidence>
<dbReference type="PANTHER" id="PTHR31944">
    <property type="entry name" value="HEME-RESPONSIVE ZINC FINGER TRANSCRIPTION FACTOR HAP1"/>
    <property type="match status" value="1"/>
</dbReference>
<evidence type="ECO:0000313" key="8">
    <source>
        <dbReference type="EMBL" id="ODM18252.1"/>
    </source>
</evidence>
<keyword evidence="4" id="KW-0238">DNA-binding</keyword>
<reference evidence="8 9" key="1">
    <citation type="journal article" date="2016" name="BMC Genomics">
        <title>Comparative genomic and transcriptomic analyses of the Fuzhuan brick tea-fermentation fungus Aspergillus cristatus.</title>
        <authorList>
            <person name="Ge Y."/>
            <person name="Wang Y."/>
            <person name="Liu Y."/>
            <person name="Tan Y."/>
            <person name="Ren X."/>
            <person name="Zhang X."/>
            <person name="Hyde K.D."/>
            <person name="Liu Y."/>
            <person name="Liu Z."/>
        </authorList>
    </citation>
    <scope>NUCLEOTIDE SEQUENCE [LARGE SCALE GENOMIC DNA]</scope>
    <source>
        <strain evidence="8 9">GZAAS20.1005</strain>
    </source>
</reference>
<keyword evidence="6" id="KW-0539">Nucleus</keyword>
<dbReference type="GO" id="GO:0000978">
    <property type="term" value="F:RNA polymerase II cis-regulatory region sequence-specific DNA binding"/>
    <property type="evidence" value="ECO:0007669"/>
    <property type="project" value="TreeGrafter"/>
</dbReference>
<evidence type="ECO:0000256" key="1">
    <source>
        <dbReference type="ARBA" id="ARBA00022723"/>
    </source>
</evidence>
<dbReference type="GO" id="GO:0005634">
    <property type="term" value="C:nucleus"/>
    <property type="evidence" value="ECO:0007669"/>
    <property type="project" value="TreeGrafter"/>
</dbReference>
<sequence>MQAADFLMHRYLSALHVPYFGPALAQRIPTATQRPMVAIYRSSGFYRTVTIHAALLIAMELRAQLCEEQGLSPVNLRPDLLAVLDEVKDWCLNVHEAGETNVKAYLLMSLVAAQIDGLRRGLGSYEIAELLIQTVENVGERCLPILEDMAAAQGQGTEAGPDQVSSERMEGLDSQSEFTFDGRGNVELMSWMYDDINSGLPSVW</sequence>
<dbReference type="AlphaFoldDB" id="A0A1E3BBB0"/>
<gene>
    <name evidence="8" type="ORF">SI65_06123</name>
</gene>
<keyword evidence="2" id="KW-0862">Zinc</keyword>
<dbReference type="Proteomes" id="UP000094569">
    <property type="component" value="Unassembled WGS sequence"/>
</dbReference>